<evidence type="ECO:0000256" key="6">
    <source>
        <dbReference type="ARBA" id="ARBA00023295"/>
    </source>
</evidence>
<dbReference type="GO" id="GO:0042973">
    <property type="term" value="F:glucan endo-1,3-beta-D-glucosidase activity"/>
    <property type="evidence" value="ECO:0007669"/>
    <property type="project" value="UniProtKB-EC"/>
</dbReference>
<keyword evidence="7" id="KW-0961">Cell wall biogenesis/degradation</keyword>
<proteinExistence type="inferred from homology"/>
<comment type="caution">
    <text evidence="12">The sequence shown here is derived from an EMBL/GenBank/DDBJ whole genome shotgun (WGS) entry which is preliminary data.</text>
</comment>
<evidence type="ECO:0000259" key="11">
    <source>
        <dbReference type="Pfam" id="PF17652"/>
    </source>
</evidence>
<feature type="domain" description="Glycosyl hydrolase family 81 C-terminal" evidence="11">
    <location>
        <begin position="351"/>
        <end position="696"/>
    </location>
</feature>
<evidence type="ECO:0000256" key="3">
    <source>
        <dbReference type="ARBA" id="ARBA00012780"/>
    </source>
</evidence>
<dbReference type="OrthoDB" id="4473401at2759"/>
<organism evidence="12 13">
    <name type="scientific">Smittium culicis</name>
    <dbReference type="NCBI Taxonomy" id="133412"/>
    <lineage>
        <taxon>Eukaryota</taxon>
        <taxon>Fungi</taxon>
        <taxon>Fungi incertae sedis</taxon>
        <taxon>Zoopagomycota</taxon>
        <taxon>Kickxellomycotina</taxon>
        <taxon>Harpellomycetes</taxon>
        <taxon>Harpellales</taxon>
        <taxon>Legeriomycetaceae</taxon>
        <taxon>Smittium</taxon>
    </lineage>
</organism>
<dbReference type="GO" id="GO:0000272">
    <property type="term" value="P:polysaccharide catabolic process"/>
    <property type="evidence" value="ECO:0007669"/>
    <property type="project" value="UniProtKB-KW"/>
</dbReference>
<keyword evidence="6" id="KW-0326">Glycosidase</keyword>
<name>A0A1R1YG43_9FUNG</name>
<accession>A0A1R1YG43</accession>
<keyword evidence="5" id="KW-0119">Carbohydrate metabolism</keyword>
<keyword evidence="9" id="KW-0732">Signal</keyword>
<dbReference type="Pfam" id="PF17652">
    <property type="entry name" value="Glyco_hydro81C"/>
    <property type="match status" value="1"/>
</dbReference>
<evidence type="ECO:0000256" key="9">
    <source>
        <dbReference type="SAM" id="SignalP"/>
    </source>
</evidence>
<keyword evidence="4" id="KW-0378">Hydrolase</keyword>
<protein>
    <recommendedName>
        <fullName evidence="3">glucan endo-1,3-beta-D-glucosidase</fullName>
        <ecNumber evidence="3">3.2.1.39</ecNumber>
    </recommendedName>
</protein>
<dbReference type="Proteomes" id="UP000187429">
    <property type="component" value="Unassembled WGS sequence"/>
</dbReference>
<evidence type="ECO:0000313" key="13">
    <source>
        <dbReference type="Proteomes" id="UP000187429"/>
    </source>
</evidence>
<dbReference type="PANTHER" id="PTHR31983:SF0">
    <property type="entry name" value="GLUCAN ENDO-1,3-BETA-D-GLUCOSIDASE 2"/>
    <property type="match status" value="1"/>
</dbReference>
<evidence type="ECO:0000256" key="5">
    <source>
        <dbReference type="ARBA" id="ARBA00023277"/>
    </source>
</evidence>
<dbReference type="AlphaFoldDB" id="A0A1R1YG43"/>
<sequence>MIKILFYIFSIIQVVFPLHTTYNRSYNVSKREDSSGYISQYIPFNIRENNVKPNNIWGSHKAPYPTNKWWLNLVMGNGQEKIYPYPYTVSASDKGIFFYHGSLKVEESKTYINKEAYKWNVGCIDGFSGRKIYEYDDLMVKMKFNSSKSNKKYMVSFLLKGSPYMSFYYKELKPILKFQGAGINSFESKGIENKSYIAHIKNGKKYAIFFSEPINLSVDENIPDSFTLLSNEEYTGMVRVAQIPDDGGFESNFNILFKHSRAIPISAKVEFKGNNIIHTYKVTEKSEKGNLLLLTHPHHRDSLSKPRYIEDLGCYKSLRGNMVAIKGNVWNLVYEKLSGSSVRSIHKKKIKGESLNLIKNSLKQEALYIADNSQNDNIYFNGKKLARLARIALIAEQVGLYDIVDKSITELTSRLEKLFTYRISNPIYYDHTWGGICTGDGLNSEGNDFGNGVYNDHNFHYGYYIYSLYSIIELKGIEYEWVKKNINKIHFLANEYTNSGDNKYFTKFRHMDFYDGNSWVNGFHVFENSRNMESTSESVNAYYSTYLLYSVLNKDRDSNISNLLLTSEIKSAQKYWQIRDESIYNNPFSRNKIVGVLWENSAEYTTWFGNNPEYIYGIQFLPFTPISFELIDKVWMEKAWDTIKSRVFSQNYVAPEWKGLIYMAGVLVDSSINASTINSLTEFDNGNSKTNALWWIYNCSHN</sequence>
<evidence type="ECO:0000256" key="8">
    <source>
        <dbReference type="ARBA" id="ARBA00023326"/>
    </source>
</evidence>
<dbReference type="InterPro" id="IPR005200">
    <property type="entry name" value="Endo-beta-glucanase"/>
</dbReference>
<comment type="catalytic activity">
    <reaction evidence="1">
        <text>Hydrolysis of (1-&gt;3)-beta-D-glucosidic linkages in (1-&gt;3)-beta-D-glucans.</text>
        <dbReference type="EC" id="3.2.1.39"/>
    </reaction>
</comment>
<comment type="similarity">
    <text evidence="2">Belongs to the glycosyl hydrolase 81 family.</text>
</comment>
<dbReference type="EC" id="3.2.1.39" evidence="3"/>
<dbReference type="Gene3D" id="2.70.98.30">
    <property type="entry name" value="Golgi alpha-mannosidase II, domain 4"/>
    <property type="match status" value="1"/>
</dbReference>
<gene>
    <name evidence="12" type="ORF">AYI69_g4148</name>
</gene>
<evidence type="ECO:0000259" key="10">
    <source>
        <dbReference type="Pfam" id="PF03639"/>
    </source>
</evidence>
<dbReference type="InterPro" id="IPR040451">
    <property type="entry name" value="GH81_N"/>
</dbReference>
<evidence type="ECO:0000256" key="1">
    <source>
        <dbReference type="ARBA" id="ARBA00000382"/>
    </source>
</evidence>
<evidence type="ECO:0000256" key="7">
    <source>
        <dbReference type="ARBA" id="ARBA00023316"/>
    </source>
</evidence>
<evidence type="ECO:0000313" key="12">
    <source>
        <dbReference type="EMBL" id="OMJ25870.1"/>
    </source>
</evidence>
<dbReference type="GO" id="GO:0052861">
    <property type="term" value="F:endo-1,3(4)-beta-glucanase activity"/>
    <property type="evidence" value="ECO:0007669"/>
    <property type="project" value="InterPro"/>
</dbReference>
<dbReference type="PROSITE" id="PS52008">
    <property type="entry name" value="GH81"/>
    <property type="match status" value="1"/>
</dbReference>
<feature type="signal peptide" evidence="9">
    <location>
        <begin position="1"/>
        <end position="17"/>
    </location>
</feature>
<evidence type="ECO:0000256" key="4">
    <source>
        <dbReference type="ARBA" id="ARBA00022801"/>
    </source>
</evidence>
<dbReference type="Pfam" id="PF03639">
    <property type="entry name" value="Glyco_hydro_81"/>
    <property type="match status" value="1"/>
</dbReference>
<keyword evidence="8" id="KW-0624">Polysaccharide degradation</keyword>
<dbReference type="GO" id="GO:0071555">
    <property type="term" value="P:cell wall organization"/>
    <property type="evidence" value="ECO:0007669"/>
    <property type="project" value="UniProtKB-KW"/>
</dbReference>
<dbReference type="EMBL" id="LSSM01001565">
    <property type="protein sequence ID" value="OMJ25870.1"/>
    <property type="molecule type" value="Genomic_DNA"/>
</dbReference>
<keyword evidence="13" id="KW-1185">Reference proteome</keyword>
<feature type="domain" description="Glycosyl hydrolase family 81 N-terminal" evidence="10">
    <location>
        <begin position="51"/>
        <end position="337"/>
    </location>
</feature>
<dbReference type="InterPro" id="IPR040720">
    <property type="entry name" value="GH81_C"/>
</dbReference>
<evidence type="ECO:0000256" key="2">
    <source>
        <dbReference type="ARBA" id="ARBA00010730"/>
    </source>
</evidence>
<reference evidence="13" key="1">
    <citation type="submission" date="2017-01" db="EMBL/GenBank/DDBJ databases">
        <authorList>
            <person name="Wang Y."/>
            <person name="White M."/>
            <person name="Kvist S."/>
            <person name="Moncalvo J.-M."/>
        </authorList>
    </citation>
    <scope>NUCLEOTIDE SEQUENCE [LARGE SCALE GENOMIC DNA]</scope>
    <source>
        <strain evidence="13">ID-206-W2</strain>
    </source>
</reference>
<feature type="chain" id="PRO_5013068389" description="glucan endo-1,3-beta-D-glucosidase" evidence="9">
    <location>
        <begin position="18"/>
        <end position="702"/>
    </location>
</feature>
<dbReference type="PANTHER" id="PTHR31983">
    <property type="entry name" value="ENDO-1,3(4)-BETA-GLUCANASE 1"/>
    <property type="match status" value="1"/>
</dbReference>